<reference evidence="2 3" key="1">
    <citation type="submission" date="2022-11" db="UniProtKB">
        <authorList>
            <consortium name="WormBaseParasite"/>
        </authorList>
    </citation>
    <scope>IDENTIFICATION</scope>
</reference>
<name>A0A915BEJ3_PARUN</name>
<accession>A0A915BEJ3</accession>
<evidence type="ECO:0000313" key="1">
    <source>
        <dbReference type="Proteomes" id="UP000887569"/>
    </source>
</evidence>
<sequence>MYRKRNRVCTEMEVNNATDNSECWPVYMHEFISSLKVLPVPDLAGIVNVPEDKICKSIPQIRITGAEIKASYLLDHSYVPEVDVSTDNLGIWNSKHRSTQTTTFYIKGCDFGGEGDCEYVVRKRRHNHVNAKPLGSVRKVVWTLFKSGGIAFRSLISYRIAEGAEVVLTAHGNARTLKQIYTRTYPSALRRMKELRRTLPPREVLPAMVAEQGSLPGLSITQVLPRNKTQLYSMSRSKIDRSRRRRGGSTDTLMEELLKLSEHAVVESDLISSLEGSVEDPLMTSPHKDSPISSNLAEAAIGVGNVVQQTNSSRAMSLSEFQSQLVDRLSIAPSERRWEIREKINYELEVLFAQSIAARAEECFDESVRGSVMEQLLAMKAMDELDEKNCNVICTSYSEVLAKVIQISETNKPLRSDHYKAIIEKAKKESSIVYRDAPMMSPEGGTIVVYDCRIVEAWKNLPDSEKRKSCRCDGYRWSRMKGAKALSNGLYRCYNFLYDRDCKAGSDVFVRYEFTLCTEPAGLILFHYIGNHEIARQVSATAPHGNARKTSQPYTRTLPATRLDIRRSLVLTGSADKTFKALKEHTCASGKEAIILPRNEEQVRYELNAMQRSMRVSDESGSLYSHVPMTSLEFQTKLVDRLSIIPADQRGEVRAKLEHELDLLFAQKIAAEIEEVFDESTRESIMERLLAMIIVL</sequence>
<dbReference type="AlphaFoldDB" id="A0A915BEJ3"/>
<proteinExistence type="predicted"/>
<evidence type="ECO:0000313" key="3">
    <source>
        <dbReference type="WBParaSite" id="PgR036_g109_t02"/>
    </source>
</evidence>
<organism evidence="1 2">
    <name type="scientific">Parascaris univalens</name>
    <name type="common">Nematode worm</name>
    <dbReference type="NCBI Taxonomy" id="6257"/>
    <lineage>
        <taxon>Eukaryota</taxon>
        <taxon>Metazoa</taxon>
        <taxon>Ecdysozoa</taxon>
        <taxon>Nematoda</taxon>
        <taxon>Chromadorea</taxon>
        <taxon>Rhabditida</taxon>
        <taxon>Spirurina</taxon>
        <taxon>Ascaridomorpha</taxon>
        <taxon>Ascaridoidea</taxon>
        <taxon>Ascarididae</taxon>
        <taxon>Parascaris</taxon>
    </lineage>
</organism>
<dbReference type="WBParaSite" id="PgR036_g109_t02">
    <property type="protein sequence ID" value="PgR036_g109_t02"/>
    <property type="gene ID" value="PgR036_g109"/>
</dbReference>
<protein>
    <submittedName>
        <fullName evidence="2 3">FLYWCH-type domain-containing protein</fullName>
    </submittedName>
</protein>
<dbReference type="Proteomes" id="UP000887569">
    <property type="component" value="Unplaced"/>
</dbReference>
<dbReference type="WBParaSite" id="PgR036_g109_t01">
    <property type="protein sequence ID" value="PgR036_g109_t01"/>
    <property type="gene ID" value="PgR036_g109"/>
</dbReference>
<keyword evidence="1" id="KW-1185">Reference proteome</keyword>
<evidence type="ECO:0000313" key="2">
    <source>
        <dbReference type="WBParaSite" id="PgR036_g109_t01"/>
    </source>
</evidence>